<evidence type="ECO:0000313" key="1">
    <source>
        <dbReference type="EMBL" id="MBX44149.1"/>
    </source>
</evidence>
<accession>A0A2P2NNR5</accession>
<dbReference type="EMBL" id="GGEC01063665">
    <property type="protein sequence ID" value="MBX44149.1"/>
    <property type="molecule type" value="Transcribed_RNA"/>
</dbReference>
<proteinExistence type="predicted"/>
<reference evidence="1" key="1">
    <citation type="submission" date="2018-02" db="EMBL/GenBank/DDBJ databases">
        <title>Rhizophora mucronata_Transcriptome.</title>
        <authorList>
            <person name="Meera S.P."/>
            <person name="Sreeshan A."/>
            <person name="Augustine A."/>
        </authorList>
    </citation>
    <scope>NUCLEOTIDE SEQUENCE</scope>
    <source>
        <tissue evidence="1">Leaf</tissue>
    </source>
</reference>
<organism evidence="1">
    <name type="scientific">Rhizophora mucronata</name>
    <name type="common">Asiatic mangrove</name>
    <dbReference type="NCBI Taxonomy" id="61149"/>
    <lineage>
        <taxon>Eukaryota</taxon>
        <taxon>Viridiplantae</taxon>
        <taxon>Streptophyta</taxon>
        <taxon>Embryophyta</taxon>
        <taxon>Tracheophyta</taxon>
        <taxon>Spermatophyta</taxon>
        <taxon>Magnoliopsida</taxon>
        <taxon>eudicotyledons</taxon>
        <taxon>Gunneridae</taxon>
        <taxon>Pentapetalae</taxon>
        <taxon>rosids</taxon>
        <taxon>fabids</taxon>
        <taxon>Malpighiales</taxon>
        <taxon>Rhizophoraceae</taxon>
        <taxon>Rhizophora</taxon>
    </lineage>
</organism>
<sequence>MRSNQSLMQRSLLLILEICSLTTLGVRKSWWMRG</sequence>
<name>A0A2P2NNR5_RHIMU</name>
<protein>
    <submittedName>
        <fullName evidence="1">Uncharacterized protein</fullName>
    </submittedName>
</protein>
<dbReference type="AlphaFoldDB" id="A0A2P2NNR5"/>